<proteinExistence type="predicted"/>
<comment type="caution">
    <text evidence="1">The sequence shown here is derived from an EMBL/GenBank/DDBJ whole genome shotgun (WGS) entry which is preliminary data.</text>
</comment>
<name>A0AAV3Z0L2_9GAST</name>
<dbReference type="EMBL" id="BLXT01001882">
    <property type="protein sequence ID" value="GFN88858.1"/>
    <property type="molecule type" value="Genomic_DNA"/>
</dbReference>
<keyword evidence="2" id="KW-1185">Reference proteome</keyword>
<gene>
    <name evidence="1" type="ORF">PoB_001536400</name>
</gene>
<dbReference type="AlphaFoldDB" id="A0AAV3Z0L2"/>
<dbReference type="Proteomes" id="UP000735302">
    <property type="component" value="Unassembled WGS sequence"/>
</dbReference>
<evidence type="ECO:0000313" key="1">
    <source>
        <dbReference type="EMBL" id="GFN88858.1"/>
    </source>
</evidence>
<organism evidence="1 2">
    <name type="scientific">Plakobranchus ocellatus</name>
    <dbReference type="NCBI Taxonomy" id="259542"/>
    <lineage>
        <taxon>Eukaryota</taxon>
        <taxon>Metazoa</taxon>
        <taxon>Spiralia</taxon>
        <taxon>Lophotrochozoa</taxon>
        <taxon>Mollusca</taxon>
        <taxon>Gastropoda</taxon>
        <taxon>Heterobranchia</taxon>
        <taxon>Euthyneura</taxon>
        <taxon>Panpulmonata</taxon>
        <taxon>Sacoglossa</taxon>
        <taxon>Placobranchoidea</taxon>
        <taxon>Plakobranchidae</taxon>
        <taxon>Plakobranchus</taxon>
    </lineage>
</organism>
<protein>
    <submittedName>
        <fullName evidence="1">Uncharacterized protein</fullName>
    </submittedName>
</protein>
<reference evidence="1 2" key="1">
    <citation type="journal article" date="2021" name="Elife">
        <title>Chloroplast acquisition without the gene transfer in kleptoplastic sea slugs, Plakobranchus ocellatus.</title>
        <authorList>
            <person name="Maeda T."/>
            <person name="Takahashi S."/>
            <person name="Yoshida T."/>
            <person name="Shimamura S."/>
            <person name="Takaki Y."/>
            <person name="Nagai Y."/>
            <person name="Toyoda A."/>
            <person name="Suzuki Y."/>
            <person name="Arimoto A."/>
            <person name="Ishii H."/>
            <person name="Satoh N."/>
            <person name="Nishiyama T."/>
            <person name="Hasebe M."/>
            <person name="Maruyama T."/>
            <person name="Minagawa J."/>
            <person name="Obokata J."/>
            <person name="Shigenobu S."/>
        </authorList>
    </citation>
    <scope>NUCLEOTIDE SEQUENCE [LARGE SCALE GENOMIC DNA]</scope>
</reference>
<accession>A0AAV3Z0L2</accession>
<sequence length="129" mass="13985">MVCLRTWHFLSGPVIRLLQRKLSQPQGTAKLMATGSRVLLHSPSALLLSPVAALMTLSPYGKNCANSLTRFAVWLSLRLALRALKKTAPGSADLPKLDEMTHPTADLRPYSVNSAVEWVTVLEPVGPGL</sequence>
<evidence type="ECO:0000313" key="2">
    <source>
        <dbReference type="Proteomes" id="UP000735302"/>
    </source>
</evidence>